<evidence type="ECO:0000256" key="7">
    <source>
        <dbReference type="SAM" id="Phobius"/>
    </source>
</evidence>
<feature type="transmembrane region" description="Helical" evidence="7">
    <location>
        <begin position="51"/>
        <end position="79"/>
    </location>
</feature>
<dbReference type="GO" id="GO:0042910">
    <property type="term" value="F:xenobiotic transmembrane transporter activity"/>
    <property type="evidence" value="ECO:0007669"/>
    <property type="project" value="InterPro"/>
</dbReference>
<dbReference type="Pfam" id="PF01554">
    <property type="entry name" value="MatE"/>
    <property type="match status" value="2"/>
</dbReference>
<keyword evidence="3" id="KW-1003">Cell membrane</keyword>
<name>A0A2G6MRM4_9BACT</name>
<accession>A0A2G6MRM4</accession>
<keyword evidence="4 7" id="KW-0812">Transmembrane</keyword>
<evidence type="ECO:0000256" key="6">
    <source>
        <dbReference type="ARBA" id="ARBA00023136"/>
    </source>
</evidence>
<dbReference type="Proteomes" id="UP000231203">
    <property type="component" value="Unassembled WGS sequence"/>
</dbReference>
<dbReference type="GO" id="GO:0015297">
    <property type="term" value="F:antiporter activity"/>
    <property type="evidence" value="ECO:0007669"/>
    <property type="project" value="InterPro"/>
</dbReference>
<evidence type="ECO:0000256" key="1">
    <source>
        <dbReference type="ARBA" id="ARBA00004651"/>
    </source>
</evidence>
<dbReference type="PANTHER" id="PTHR42925:SF2">
    <property type="entry name" value="NA+ DRIVEN MULTIDRUG EFFLUX PUMP"/>
    <property type="match status" value="1"/>
</dbReference>
<feature type="transmembrane region" description="Helical" evidence="7">
    <location>
        <begin position="290"/>
        <end position="312"/>
    </location>
</feature>
<proteinExistence type="predicted"/>
<feature type="transmembrane region" description="Helical" evidence="7">
    <location>
        <begin position="324"/>
        <end position="347"/>
    </location>
</feature>
<comment type="subcellular location">
    <subcellularLocation>
        <location evidence="1">Cell membrane</location>
        <topology evidence="1">Multi-pass membrane protein</topology>
    </subcellularLocation>
</comment>
<dbReference type="InterPro" id="IPR047135">
    <property type="entry name" value="YsiQ"/>
</dbReference>
<dbReference type="AlphaFoldDB" id="A0A2G6MRM4"/>
<feature type="transmembrane region" description="Helical" evidence="7">
    <location>
        <begin position="394"/>
        <end position="416"/>
    </location>
</feature>
<dbReference type="EMBL" id="PDTI01000031">
    <property type="protein sequence ID" value="PIE62743.1"/>
    <property type="molecule type" value="Genomic_DNA"/>
</dbReference>
<keyword evidence="6 7" id="KW-0472">Membrane</keyword>
<sequence>MHATDKDEVIPPKTFLHLLFSLALPISLQCLLTSSMAVIDMLMIGRLHDAAVAAVGLANQFVFIFFVIQFGIHSGIAIFTAQYWGKGDLSRIHQLSGLGILAGFAIGSVFAGAALFFPAVVISLFSRDADVIRLGAGYLRIVGFAFLPFCVTFSFMTNMRSMGFAMVLLISSLAAVVLNIMLNYCLIFGHLGFPAMGVTGAALGTCTAKLAETGLLTAIIYLKPYPLAASVKKMLGFDFAFVKRVAATCWPVFLNEFFWVTGVSMYKLVYARMGTQSIAAVNIVATLEEFLFIPFFGMFHAGSILIGNSIGAARYQQAFAYGKFMLFSQLPMALGAGLGLILCRHFILGFYNISTAAYDNAFYLMLTTGLIFWAKTTNFTTVVSVFRGGGDTKFGFLMDLSAVWCIGVPMAFTGAFVLGWPVYGVMALIALEEMFKLIIGLPRFFSKKWIKSLVADPETSPEHTP</sequence>
<evidence type="ECO:0000256" key="5">
    <source>
        <dbReference type="ARBA" id="ARBA00022989"/>
    </source>
</evidence>
<evidence type="ECO:0000256" key="4">
    <source>
        <dbReference type="ARBA" id="ARBA00022692"/>
    </source>
</evidence>
<feature type="transmembrane region" description="Helical" evidence="7">
    <location>
        <begin position="353"/>
        <end position="373"/>
    </location>
</feature>
<keyword evidence="2" id="KW-0813">Transport</keyword>
<feature type="transmembrane region" description="Helical" evidence="7">
    <location>
        <begin position="162"/>
        <end position="186"/>
    </location>
</feature>
<dbReference type="InterPro" id="IPR002528">
    <property type="entry name" value="MATE_fam"/>
</dbReference>
<dbReference type="GO" id="GO:0005886">
    <property type="term" value="C:plasma membrane"/>
    <property type="evidence" value="ECO:0007669"/>
    <property type="project" value="UniProtKB-SubCell"/>
</dbReference>
<evidence type="ECO:0000256" key="2">
    <source>
        <dbReference type="ARBA" id="ARBA00022448"/>
    </source>
</evidence>
<feature type="transmembrane region" description="Helical" evidence="7">
    <location>
        <begin position="15"/>
        <end position="39"/>
    </location>
</feature>
<reference evidence="8 9" key="1">
    <citation type="submission" date="2017-10" db="EMBL/GenBank/DDBJ databases">
        <title>Novel microbial diversity and functional potential in the marine mammal oral microbiome.</title>
        <authorList>
            <person name="Dudek N.K."/>
            <person name="Sun C.L."/>
            <person name="Burstein D."/>
            <person name="Kantor R.S."/>
            <person name="Aliaga Goltsman D.S."/>
            <person name="Bik E.M."/>
            <person name="Thomas B.C."/>
            <person name="Banfield J.F."/>
            <person name="Relman D.A."/>
        </authorList>
    </citation>
    <scope>NUCLEOTIDE SEQUENCE [LARGE SCALE GENOMIC DNA]</scope>
    <source>
        <strain evidence="8">DOLJORAL78_47_202</strain>
    </source>
</reference>
<gene>
    <name evidence="8" type="ORF">CSA25_03760</name>
</gene>
<dbReference type="PANTHER" id="PTHR42925">
    <property type="entry name" value="MULTIDRUG AND TOXIN EFFLUX PROTEIN MATE FAMILY"/>
    <property type="match status" value="1"/>
</dbReference>
<feature type="transmembrane region" description="Helical" evidence="7">
    <location>
        <begin position="99"/>
        <end position="125"/>
    </location>
</feature>
<comment type="caution">
    <text evidence="8">The sequence shown here is derived from an EMBL/GenBank/DDBJ whole genome shotgun (WGS) entry which is preliminary data.</text>
</comment>
<evidence type="ECO:0000256" key="3">
    <source>
        <dbReference type="ARBA" id="ARBA00022475"/>
    </source>
</evidence>
<evidence type="ECO:0000313" key="9">
    <source>
        <dbReference type="Proteomes" id="UP000231203"/>
    </source>
</evidence>
<organism evidence="8 9">
    <name type="scientific">Desulfobacter postgatei</name>
    <dbReference type="NCBI Taxonomy" id="2293"/>
    <lineage>
        <taxon>Bacteria</taxon>
        <taxon>Pseudomonadati</taxon>
        <taxon>Thermodesulfobacteriota</taxon>
        <taxon>Desulfobacteria</taxon>
        <taxon>Desulfobacterales</taxon>
        <taxon>Desulfobacteraceae</taxon>
        <taxon>Desulfobacter</taxon>
    </lineage>
</organism>
<dbReference type="PIRSF" id="PIRSF006603">
    <property type="entry name" value="DinF"/>
    <property type="match status" value="1"/>
</dbReference>
<dbReference type="CDD" id="cd13134">
    <property type="entry name" value="MATE_like_8"/>
    <property type="match status" value="1"/>
</dbReference>
<dbReference type="NCBIfam" id="TIGR00797">
    <property type="entry name" value="matE"/>
    <property type="match status" value="1"/>
</dbReference>
<dbReference type="InterPro" id="IPR048279">
    <property type="entry name" value="MdtK-like"/>
</dbReference>
<feature type="transmembrane region" description="Helical" evidence="7">
    <location>
        <begin position="252"/>
        <end position="270"/>
    </location>
</feature>
<protein>
    <submittedName>
        <fullName evidence="8">MATE family efflux transporter</fullName>
    </submittedName>
</protein>
<evidence type="ECO:0000313" key="8">
    <source>
        <dbReference type="EMBL" id="PIE62743.1"/>
    </source>
</evidence>
<keyword evidence="5 7" id="KW-1133">Transmembrane helix</keyword>
<feature type="transmembrane region" description="Helical" evidence="7">
    <location>
        <begin position="137"/>
        <end position="156"/>
    </location>
</feature>